<dbReference type="VEuPathDB" id="VectorBase:PPAI009303"/>
<dbReference type="EMBL" id="AJVK01036620">
    <property type="status" value="NOT_ANNOTATED_CDS"/>
    <property type="molecule type" value="Genomic_DNA"/>
</dbReference>
<dbReference type="SUPFAM" id="SSF47060">
    <property type="entry name" value="S15/NS1 RNA-binding domain"/>
    <property type="match status" value="1"/>
</dbReference>
<dbReference type="GO" id="GO:0022627">
    <property type="term" value="C:cytosolic small ribosomal subunit"/>
    <property type="evidence" value="ECO:0007669"/>
    <property type="project" value="TreeGrafter"/>
</dbReference>
<evidence type="ECO:0000256" key="1">
    <source>
        <dbReference type="ARBA" id="ARBA00008434"/>
    </source>
</evidence>
<comment type="similarity">
    <text evidence="1 4">Belongs to the universal ribosomal protein uS15 family.</text>
</comment>
<sequence>MREGNDSLTNWHHPPRFPWSGSSEIRHGNKILRIMKSVGLKPDIPEDLYYLIKKAIAIRKHLERNRKDKDSKFRLILVESRIHRLACFYKTR</sequence>
<keyword evidence="2 4" id="KW-0689">Ribosomal protein</keyword>
<dbReference type="SMART" id="SM01387">
    <property type="entry name" value="Ribosomal_S15"/>
    <property type="match status" value="1"/>
</dbReference>
<keyword evidence="3 4" id="KW-0687">Ribonucleoprotein</keyword>
<protein>
    <recommendedName>
        <fullName evidence="7">40S ribosomal protein S13</fullName>
    </recommendedName>
</protein>
<evidence type="ECO:0000256" key="2">
    <source>
        <dbReference type="ARBA" id="ARBA00022980"/>
    </source>
</evidence>
<dbReference type="GO" id="GO:0070181">
    <property type="term" value="F:small ribosomal subunit rRNA binding"/>
    <property type="evidence" value="ECO:0007669"/>
    <property type="project" value="TreeGrafter"/>
</dbReference>
<evidence type="ECO:0000313" key="6">
    <source>
        <dbReference type="Proteomes" id="UP000092462"/>
    </source>
</evidence>
<dbReference type="InterPro" id="IPR009068">
    <property type="entry name" value="uS15_NS1_RNA-bd_sf"/>
</dbReference>
<proteinExistence type="inferred from homology"/>
<evidence type="ECO:0008006" key="7">
    <source>
        <dbReference type="Google" id="ProtNLM"/>
    </source>
</evidence>
<dbReference type="Pfam" id="PF00312">
    <property type="entry name" value="Ribosomal_S15"/>
    <property type="match status" value="1"/>
</dbReference>
<dbReference type="PANTHER" id="PTHR11885">
    <property type="entry name" value="RIBOSOMAL PROTEIN S15P/S13E"/>
    <property type="match status" value="1"/>
</dbReference>
<dbReference type="VEuPathDB" id="VectorBase:PPAPM1_006760"/>
<evidence type="ECO:0000256" key="4">
    <source>
        <dbReference type="RuleBase" id="RU003919"/>
    </source>
</evidence>
<organism evidence="5 6">
    <name type="scientific">Phlebotomus papatasi</name>
    <name type="common">Sandfly</name>
    <dbReference type="NCBI Taxonomy" id="29031"/>
    <lineage>
        <taxon>Eukaryota</taxon>
        <taxon>Metazoa</taxon>
        <taxon>Ecdysozoa</taxon>
        <taxon>Arthropoda</taxon>
        <taxon>Hexapoda</taxon>
        <taxon>Insecta</taxon>
        <taxon>Pterygota</taxon>
        <taxon>Neoptera</taxon>
        <taxon>Endopterygota</taxon>
        <taxon>Diptera</taxon>
        <taxon>Nematocera</taxon>
        <taxon>Psychodoidea</taxon>
        <taxon>Psychodidae</taxon>
        <taxon>Phlebotomus</taxon>
        <taxon>Phlebotomus</taxon>
    </lineage>
</organism>
<dbReference type="Proteomes" id="UP000092462">
    <property type="component" value="Unassembled WGS sequence"/>
</dbReference>
<dbReference type="InterPro" id="IPR023029">
    <property type="entry name" value="Ribosomal_uS15_arc_euk"/>
</dbReference>
<dbReference type="Gene3D" id="1.10.287.10">
    <property type="entry name" value="S15/NS1, RNA-binding"/>
    <property type="match status" value="1"/>
</dbReference>
<evidence type="ECO:0000256" key="3">
    <source>
        <dbReference type="ARBA" id="ARBA00023274"/>
    </source>
</evidence>
<dbReference type="PANTHER" id="PTHR11885:SF6">
    <property type="entry name" value="SMALL RIBOSOMAL SUBUNIT PROTEIN US15"/>
    <property type="match status" value="1"/>
</dbReference>
<keyword evidence="6" id="KW-1185">Reference proteome</keyword>
<dbReference type="PROSITE" id="PS00362">
    <property type="entry name" value="RIBOSOMAL_S15"/>
    <property type="match status" value="1"/>
</dbReference>
<reference evidence="5" key="1">
    <citation type="submission" date="2022-08" db="UniProtKB">
        <authorList>
            <consortium name="EnsemblMetazoa"/>
        </authorList>
    </citation>
    <scope>IDENTIFICATION</scope>
    <source>
        <strain evidence="5">Israel</strain>
    </source>
</reference>
<dbReference type="CDD" id="cd00353">
    <property type="entry name" value="Ribosomal_S15p_S13e"/>
    <property type="match status" value="1"/>
</dbReference>
<dbReference type="FunFam" id="1.10.287.10:FF:000003">
    <property type="entry name" value="40S ribosomal protein S13"/>
    <property type="match status" value="1"/>
</dbReference>
<dbReference type="GO" id="GO:0005730">
    <property type="term" value="C:nucleolus"/>
    <property type="evidence" value="ECO:0007669"/>
    <property type="project" value="TreeGrafter"/>
</dbReference>
<accession>A0A1B0DLR3</accession>
<dbReference type="InterPro" id="IPR000589">
    <property type="entry name" value="Ribosomal_uS15"/>
</dbReference>
<name>A0A1B0DLR3_PHLPP</name>
<dbReference type="EnsemblMetazoa" id="PPAI009303-RA">
    <property type="protein sequence ID" value="PPAI009303-PA"/>
    <property type="gene ID" value="PPAI009303"/>
</dbReference>
<dbReference type="GO" id="GO:0006412">
    <property type="term" value="P:translation"/>
    <property type="evidence" value="ECO:0007669"/>
    <property type="project" value="InterPro"/>
</dbReference>
<evidence type="ECO:0000313" key="5">
    <source>
        <dbReference type="EnsemblMetazoa" id="PPAI009303-PA"/>
    </source>
</evidence>
<dbReference type="AlphaFoldDB" id="A0A1B0DLR3"/>
<dbReference type="EMBL" id="AJVK01036621">
    <property type="status" value="NOT_ANNOTATED_CDS"/>
    <property type="molecule type" value="Genomic_DNA"/>
</dbReference>
<dbReference type="GO" id="GO:0003735">
    <property type="term" value="F:structural constituent of ribosome"/>
    <property type="evidence" value="ECO:0007669"/>
    <property type="project" value="InterPro"/>
</dbReference>